<evidence type="ECO:0000256" key="3">
    <source>
        <dbReference type="ARBA" id="ARBA00022833"/>
    </source>
</evidence>
<dbReference type="GO" id="GO:0008270">
    <property type="term" value="F:zinc ion binding"/>
    <property type="evidence" value="ECO:0007669"/>
    <property type="project" value="UniProtKB-KW"/>
</dbReference>
<feature type="region of interest" description="Disordered" evidence="4">
    <location>
        <begin position="197"/>
        <end position="228"/>
    </location>
</feature>
<evidence type="ECO:0000256" key="1">
    <source>
        <dbReference type="ARBA" id="ARBA00022723"/>
    </source>
</evidence>
<proteinExistence type="predicted"/>
<evidence type="ECO:0000256" key="2">
    <source>
        <dbReference type="ARBA" id="ARBA00022771"/>
    </source>
</evidence>
<sequence>MSTNQLPNGAISGPPVGEPVPAQSAPGFPSTAASDPGLLDARELDTNQTFAANSSARGRSHTSIDSTHGRVGFDSPSNPGAGVPGAIRTGTWRVEEDGRLVENMLVPIPDEEPGRINTTGVLDIHPDSRGNNYLHGGDNTNQFVYEIGDPELMRYEGEEYYEETDRYRPNASSSIFFPLPPAPLATISAGLAASAATGAREHPGNMDRTRTQTWNMPPDEVDDGDPSFTIFDRTRVVRPTVRSSPRAPTFRNAAGEIDINLIPHAPRTDLPPPPPLIPLPRLTEAPPATWFEGMSEGSKCPVLSQPDYVVEYSFPCGHALCRWCYEQICLASDRPVCRLCRRRI</sequence>
<feature type="compositionally biased region" description="Basic and acidic residues" evidence="4">
    <location>
        <begin position="199"/>
        <end position="210"/>
    </location>
</feature>
<evidence type="ECO:0000256" key="4">
    <source>
        <dbReference type="SAM" id="MobiDB-lite"/>
    </source>
</evidence>
<evidence type="ECO:0000313" key="6">
    <source>
        <dbReference type="Proteomes" id="UP000246991"/>
    </source>
</evidence>
<keyword evidence="2" id="KW-0863">Zinc-finger</keyword>
<feature type="region of interest" description="Disordered" evidence="4">
    <location>
        <begin position="1"/>
        <end position="90"/>
    </location>
</feature>
<dbReference type="AlphaFoldDB" id="A0A317SKE8"/>
<dbReference type="OrthoDB" id="5415807at2759"/>
<gene>
    <name evidence="5" type="ORF">C7212DRAFT_365183</name>
</gene>
<organism evidence="5 6">
    <name type="scientific">Tuber magnatum</name>
    <name type="common">white Piedmont truffle</name>
    <dbReference type="NCBI Taxonomy" id="42249"/>
    <lineage>
        <taxon>Eukaryota</taxon>
        <taxon>Fungi</taxon>
        <taxon>Dikarya</taxon>
        <taxon>Ascomycota</taxon>
        <taxon>Pezizomycotina</taxon>
        <taxon>Pezizomycetes</taxon>
        <taxon>Pezizales</taxon>
        <taxon>Tuberaceae</taxon>
        <taxon>Tuber</taxon>
    </lineage>
</organism>
<protein>
    <recommendedName>
        <fullName evidence="7">RING-type domain-containing protein</fullName>
    </recommendedName>
</protein>
<comment type="caution">
    <text evidence="5">The sequence shown here is derived from an EMBL/GenBank/DDBJ whole genome shotgun (WGS) entry which is preliminary data.</text>
</comment>
<evidence type="ECO:0008006" key="7">
    <source>
        <dbReference type="Google" id="ProtNLM"/>
    </source>
</evidence>
<dbReference type="PROSITE" id="PS00518">
    <property type="entry name" value="ZF_RING_1"/>
    <property type="match status" value="1"/>
</dbReference>
<keyword evidence="3" id="KW-0862">Zinc</keyword>
<evidence type="ECO:0000313" key="5">
    <source>
        <dbReference type="EMBL" id="PWW74227.1"/>
    </source>
</evidence>
<reference evidence="5 6" key="1">
    <citation type="submission" date="2018-03" db="EMBL/GenBank/DDBJ databases">
        <title>Genomes of Pezizomycetes fungi and the evolution of truffles.</title>
        <authorList>
            <person name="Murat C."/>
            <person name="Payen T."/>
            <person name="Noel B."/>
            <person name="Kuo A."/>
            <person name="Martin F.M."/>
        </authorList>
    </citation>
    <scope>NUCLEOTIDE SEQUENCE [LARGE SCALE GENOMIC DNA]</scope>
    <source>
        <strain evidence="5">091103-1</strain>
    </source>
</reference>
<dbReference type="Proteomes" id="UP000246991">
    <property type="component" value="Unassembled WGS sequence"/>
</dbReference>
<accession>A0A317SKE8</accession>
<dbReference type="EMBL" id="PYWC01000064">
    <property type="protein sequence ID" value="PWW74227.1"/>
    <property type="molecule type" value="Genomic_DNA"/>
</dbReference>
<keyword evidence="6" id="KW-1185">Reference proteome</keyword>
<name>A0A317SKE8_9PEZI</name>
<feature type="compositionally biased region" description="Polar residues" evidence="4">
    <location>
        <begin position="46"/>
        <end position="66"/>
    </location>
</feature>
<dbReference type="InterPro" id="IPR017907">
    <property type="entry name" value="Znf_RING_CS"/>
</dbReference>
<keyword evidence="1" id="KW-0479">Metal-binding</keyword>